<dbReference type="EMBL" id="VHLH01000049">
    <property type="protein sequence ID" value="TPW25828.1"/>
    <property type="molecule type" value="Genomic_DNA"/>
</dbReference>
<gene>
    <name evidence="3" type="ORF">FJU11_17635</name>
</gene>
<dbReference type="InterPro" id="IPR050272">
    <property type="entry name" value="Isochorismatase-like_hydrls"/>
</dbReference>
<dbReference type="Gene3D" id="3.40.50.850">
    <property type="entry name" value="Isochorismatase-like"/>
    <property type="match status" value="1"/>
</dbReference>
<dbReference type="InterPro" id="IPR000868">
    <property type="entry name" value="Isochorismatase-like_dom"/>
</dbReference>
<dbReference type="Pfam" id="PF00857">
    <property type="entry name" value="Isochorismatase"/>
    <property type="match status" value="1"/>
</dbReference>
<keyword evidence="1 3" id="KW-0378">Hydrolase</keyword>
<keyword evidence="4" id="KW-1185">Reference proteome</keyword>
<dbReference type="OrthoDB" id="9811489at2"/>
<dbReference type="RefSeq" id="WP_141168394.1">
    <property type="nucleotide sequence ID" value="NZ_VHLH01000049.1"/>
</dbReference>
<feature type="domain" description="Isochorismatase-like" evidence="2">
    <location>
        <begin position="13"/>
        <end position="181"/>
    </location>
</feature>
<evidence type="ECO:0000313" key="4">
    <source>
        <dbReference type="Proteomes" id="UP000320314"/>
    </source>
</evidence>
<dbReference type="SUPFAM" id="SSF52499">
    <property type="entry name" value="Isochorismatase-like hydrolases"/>
    <property type="match status" value="1"/>
</dbReference>
<accession>A0A506TXE0</accession>
<sequence>MDRTRFQSANTRHVIVDMQRLFAEDTVWHTPVMETIAPRIGELAKAFRGRNHFTKFMVPLSPDHASGNWRTYYERWSDLTLDRLDPAMLDVVPSLAEYVEPERLIEKPTYSLFKVADARDALVAEGVDTLVFSGVETDVCVLASLMEAIDLGFHTVLVTDALGSSDMPSHAAILKHVVPRMPEQIEMMTSEELLALANGAG</sequence>
<protein>
    <submittedName>
        <fullName evidence="3">Cysteine hydrolase</fullName>
    </submittedName>
</protein>
<dbReference type="InterPro" id="IPR036380">
    <property type="entry name" value="Isochorismatase-like_sf"/>
</dbReference>
<evidence type="ECO:0000259" key="2">
    <source>
        <dbReference type="Pfam" id="PF00857"/>
    </source>
</evidence>
<dbReference type="PANTHER" id="PTHR43540:SF6">
    <property type="entry name" value="ISOCHORISMATASE-LIKE DOMAIN-CONTAINING PROTEIN"/>
    <property type="match status" value="1"/>
</dbReference>
<name>A0A506TXE0_9HYPH</name>
<dbReference type="PANTHER" id="PTHR43540">
    <property type="entry name" value="PEROXYUREIDOACRYLATE/UREIDOACRYLATE AMIDOHYDROLASE-RELATED"/>
    <property type="match status" value="1"/>
</dbReference>
<dbReference type="Proteomes" id="UP000320314">
    <property type="component" value="Unassembled WGS sequence"/>
</dbReference>
<organism evidence="3 4">
    <name type="scientific">Pararhizobium mangrovi</name>
    <dbReference type="NCBI Taxonomy" id="2590452"/>
    <lineage>
        <taxon>Bacteria</taxon>
        <taxon>Pseudomonadati</taxon>
        <taxon>Pseudomonadota</taxon>
        <taxon>Alphaproteobacteria</taxon>
        <taxon>Hyphomicrobiales</taxon>
        <taxon>Rhizobiaceae</taxon>
        <taxon>Rhizobium/Agrobacterium group</taxon>
        <taxon>Pararhizobium</taxon>
    </lineage>
</organism>
<reference evidence="3 4" key="1">
    <citation type="submission" date="2019-06" db="EMBL/GenBank/DDBJ databases">
        <authorList>
            <person name="Li M."/>
        </authorList>
    </citation>
    <scope>NUCLEOTIDE SEQUENCE [LARGE SCALE GENOMIC DNA]</scope>
    <source>
        <strain evidence="3 4">BGMRC6574</strain>
    </source>
</reference>
<evidence type="ECO:0000256" key="1">
    <source>
        <dbReference type="ARBA" id="ARBA00022801"/>
    </source>
</evidence>
<evidence type="ECO:0000313" key="3">
    <source>
        <dbReference type="EMBL" id="TPW25828.1"/>
    </source>
</evidence>
<dbReference type="AlphaFoldDB" id="A0A506TXE0"/>
<dbReference type="CDD" id="cd00431">
    <property type="entry name" value="cysteine_hydrolases"/>
    <property type="match status" value="1"/>
</dbReference>
<proteinExistence type="predicted"/>
<comment type="caution">
    <text evidence="3">The sequence shown here is derived from an EMBL/GenBank/DDBJ whole genome shotgun (WGS) entry which is preliminary data.</text>
</comment>
<dbReference type="GO" id="GO:0016787">
    <property type="term" value="F:hydrolase activity"/>
    <property type="evidence" value="ECO:0007669"/>
    <property type="project" value="UniProtKB-KW"/>
</dbReference>